<dbReference type="InterPro" id="IPR010982">
    <property type="entry name" value="Lambda_DNA-bd_dom_sf"/>
</dbReference>
<reference evidence="3 4" key="1">
    <citation type="journal article" date="2016" name="Nat. Commun.">
        <title>Thousands of microbial genomes shed light on interconnected biogeochemical processes in an aquifer system.</title>
        <authorList>
            <person name="Anantharaman K."/>
            <person name="Brown C.T."/>
            <person name="Hug L.A."/>
            <person name="Sharon I."/>
            <person name="Castelle C.J."/>
            <person name="Probst A.J."/>
            <person name="Thomas B.C."/>
            <person name="Singh A."/>
            <person name="Wilkins M.J."/>
            <person name="Karaoz U."/>
            <person name="Brodie E.L."/>
            <person name="Williams K.H."/>
            <person name="Hubbard S.S."/>
            <person name="Banfield J.F."/>
        </authorList>
    </citation>
    <scope>NUCLEOTIDE SEQUENCE [LARGE SCALE GENOMIC DNA]</scope>
</reference>
<keyword evidence="1" id="KW-0238">DNA-binding</keyword>
<dbReference type="InterPro" id="IPR001387">
    <property type="entry name" value="Cro/C1-type_HTH"/>
</dbReference>
<dbReference type="GO" id="GO:0003677">
    <property type="term" value="F:DNA binding"/>
    <property type="evidence" value="ECO:0007669"/>
    <property type="project" value="UniProtKB-KW"/>
</dbReference>
<dbReference type="Proteomes" id="UP000176740">
    <property type="component" value="Unassembled WGS sequence"/>
</dbReference>
<proteinExistence type="predicted"/>
<dbReference type="PANTHER" id="PTHR46558">
    <property type="entry name" value="TRACRIPTIONAL REGULATORY PROTEIN-RELATED-RELATED"/>
    <property type="match status" value="1"/>
</dbReference>
<comment type="caution">
    <text evidence="3">The sequence shown here is derived from an EMBL/GenBank/DDBJ whole genome shotgun (WGS) entry which is preliminary data.</text>
</comment>
<dbReference type="SMART" id="SM00530">
    <property type="entry name" value="HTH_XRE"/>
    <property type="match status" value="1"/>
</dbReference>
<dbReference type="STRING" id="1797725.A3A49_01985"/>
<dbReference type="CDD" id="cd00093">
    <property type="entry name" value="HTH_XRE"/>
    <property type="match status" value="1"/>
</dbReference>
<protein>
    <recommendedName>
        <fullName evidence="2">HTH cro/C1-type domain-containing protein</fullName>
    </recommendedName>
</protein>
<evidence type="ECO:0000313" key="4">
    <source>
        <dbReference type="Proteomes" id="UP000176740"/>
    </source>
</evidence>
<accession>A0A1F5H368</accession>
<feature type="domain" description="HTH cro/C1-type" evidence="2">
    <location>
        <begin position="8"/>
        <end position="62"/>
    </location>
</feature>
<dbReference type="Pfam" id="PF13274">
    <property type="entry name" value="SocA_Panacea"/>
    <property type="match status" value="1"/>
</dbReference>
<organism evidence="3 4">
    <name type="scientific">Candidatus Curtissbacteria bacterium RIFCSPLOWO2_01_FULL_38_11b</name>
    <dbReference type="NCBI Taxonomy" id="1797725"/>
    <lineage>
        <taxon>Bacteria</taxon>
        <taxon>Candidatus Curtissiibacteriota</taxon>
    </lineage>
</organism>
<dbReference type="Gene3D" id="1.10.260.40">
    <property type="entry name" value="lambda repressor-like DNA-binding domains"/>
    <property type="match status" value="1"/>
</dbReference>
<dbReference type="InterPro" id="IPR025272">
    <property type="entry name" value="SocA_Panacea"/>
</dbReference>
<evidence type="ECO:0000256" key="1">
    <source>
        <dbReference type="ARBA" id="ARBA00023125"/>
    </source>
</evidence>
<dbReference type="Pfam" id="PF01381">
    <property type="entry name" value="HTH_3"/>
    <property type="match status" value="1"/>
</dbReference>
<dbReference type="EMBL" id="MFBO01000008">
    <property type="protein sequence ID" value="OGD98541.1"/>
    <property type="molecule type" value="Genomic_DNA"/>
</dbReference>
<dbReference type="AlphaFoldDB" id="A0A1F5H368"/>
<gene>
    <name evidence="3" type="ORF">A3A49_01985</name>
</gene>
<dbReference type="PANTHER" id="PTHR46558:SF4">
    <property type="entry name" value="DNA-BIDING PHAGE PROTEIN"/>
    <property type="match status" value="1"/>
</dbReference>
<name>A0A1F5H368_9BACT</name>
<sequence length="239" mass="26649">MSNLANNLEKARLARGFTQEQVASAVGLSRPTYALVEAGKRDITLSQAESIAAMLRISIDDLRGAPDGVSTFSDNQASVEKYKQIILNALQSGADKDGKITKTKLAKLVYLADFTWYYDNLRPMSGMSYRKLPRGPVPDVYFRALDELEEDGIIDREEKGKSILFELTESGDAPANRLSKEEKAMIGKIGNAWKGKQTQEVVDFTHAQLPWQICRNGEVMPYGLITQEEPERVYGRAKL</sequence>
<evidence type="ECO:0000259" key="2">
    <source>
        <dbReference type="PROSITE" id="PS50943"/>
    </source>
</evidence>
<evidence type="ECO:0000313" key="3">
    <source>
        <dbReference type="EMBL" id="OGD98541.1"/>
    </source>
</evidence>
<dbReference type="PROSITE" id="PS50943">
    <property type="entry name" value="HTH_CROC1"/>
    <property type="match status" value="1"/>
</dbReference>
<dbReference type="SUPFAM" id="SSF47413">
    <property type="entry name" value="lambda repressor-like DNA-binding domains"/>
    <property type="match status" value="1"/>
</dbReference>